<reference evidence="2" key="2">
    <citation type="submission" date="2015-01" db="EMBL/GenBank/DDBJ databases">
        <title>Evolutionary Origins and Diversification of the Mycorrhizal Mutualists.</title>
        <authorList>
            <consortium name="DOE Joint Genome Institute"/>
            <consortium name="Mycorrhizal Genomics Consortium"/>
            <person name="Kohler A."/>
            <person name="Kuo A."/>
            <person name="Nagy L.G."/>
            <person name="Floudas D."/>
            <person name="Copeland A."/>
            <person name="Barry K.W."/>
            <person name="Cichocki N."/>
            <person name="Veneault-Fourrey C."/>
            <person name="LaButti K."/>
            <person name="Lindquist E.A."/>
            <person name="Lipzen A."/>
            <person name="Lundell T."/>
            <person name="Morin E."/>
            <person name="Murat C."/>
            <person name="Riley R."/>
            <person name="Ohm R."/>
            <person name="Sun H."/>
            <person name="Tunlid A."/>
            <person name="Henrissat B."/>
            <person name="Grigoriev I.V."/>
            <person name="Hibbett D.S."/>
            <person name="Martin F."/>
        </authorList>
    </citation>
    <scope>NUCLEOTIDE SEQUENCE [LARGE SCALE GENOMIC DNA]</scope>
    <source>
        <strain evidence="2">Foug A</strain>
    </source>
</reference>
<dbReference type="AlphaFoldDB" id="A0A0C3AQ50"/>
<proteinExistence type="predicted"/>
<dbReference type="Proteomes" id="UP000053989">
    <property type="component" value="Unassembled WGS sequence"/>
</dbReference>
<evidence type="ECO:0000313" key="1">
    <source>
        <dbReference type="EMBL" id="KIM67082.1"/>
    </source>
</evidence>
<sequence length="294" mass="33142">MSEQPDFRVKSIPDQVEFVVQRCALENSEVFRDMFALCDRKRSTDDDGDKSCVELDEPAEILRTLLKLLSHPPAPPLLSPLAYEFGSLHESWIRLPFSQRYDHDSVIPLPVLPGMICLADKYCLSEPLVRSLRTHLLANAFLHPLKVYGFATAHGFDDIAVEASAYLLHPPLASYSRKDISVIPTVAAYHNLVQLHAHRVNSLRTILLSEDVFPFGYGACDAHRDETVRAWNERRAHLAPKIEAASDLASEMKVLLDQFSSCRTCSKACIAATEMLAYKCRRVARTIKHSREVK</sequence>
<reference evidence="1 2" key="1">
    <citation type="submission" date="2014-04" db="EMBL/GenBank/DDBJ databases">
        <authorList>
            <consortium name="DOE Joint Genome Institute"/>
            <person name="Kuo A."/>
            <person name="Kohler A."/>
            <person name="Nagy L.G."/>
            <person name="Floudas D."/>
            <person name="Copeland A."/>
            <person name="Barry K.W."/>
            <person name="Cichocki N."/>
            <person name="Veneault-Fourrey C."/>
            <person name="LaButti K."/>
            <person name="Lindquist E.A."/>
            <person name="Lipzen A."/>
            <person name="Lundell T."/>
            <person name="Morin E."/>
            <person name="Murat C."/>
            <person name="Sun H."/>
            <person name="Tunlid A."/>
            <person name="Henrissat B."/>
            <person name="Grigoriev I.V."/>
            <person name="Hibbett D.S."/>
            <person name="Martin F."/>
            <person name="Nordberg H.P."/>
            <person name="Cantor M.N."/>
            <person name="Hua S.X."/>
        </authorList>
    </citation>
    <scope>NUCLEOTIDE SEQUENCE [LARGE SCALE GENOMIC DNA]</scope>
    <source>
        <strain evidence="1 2">Foug A</strain>
    </source>
</reference>
<accession>A0A0C3AQ50</accession>
<dbReference type="InParanoid" id="A0A0C3AQ50"/>
<dbReference type="EMBL" id="KN822014">
    <property type="protein sequence ID" value="KIM67082.1"/>
    <property type="molecule type" value="Genomic_DNA"/>
</dbReference>
<keyword evidence="2" id="KW-1185">Reference proteome</keyword>
<name>A0A0C3AQ50_9AGAM</name>
<organism evidence="1 2">
    <name type="scientific">Scleroderma citrinum Foug A</name>
    <dbReference type="NCBI Taxonomy" id="1036808"/>
    <lineage>
        <taxon>Eukaryota</taxon>
        <taxon>Fungi</taxon>
        <taxon>Dikarya</taxon>
        <taxon>Basidiomycota</taxon>
        <taxon>Agaricomycotina</taxon>
        <taxon>Agaricomycetes</taxon>
        <taxon>Agaricomycetidae</taxon>
        <taxon>Boletales</taxon>
        <taxon>Sclerodermatineae</taxon>
        <taxon>Sclerodermataceae</taxon>
        <taxon>Scleroderma</taxon>
    </lineage>
</organism>
<dbReference type="OrthoDB" id="3335429at2759"/>
<protein>
    <submittedName>
        <fullName evidence="1">Uncharacterized protein</fullName>
    </submittedName>
</protein>
<evidence type="ECO:0000313" key="2">
    <source>
        <dbReference type="Proteomes" id="UP000053989"/>
    </source>
</evidence>
<dbReference type="STRING" id="1036808.A0A0C3AQ50"/>
<dbReference type="HOGENOM" id="CLU_084530_0_0_1"/>
<gene>
    <name evidence="1" type="ORF">SCLCIDRAFT_109003</name>
</gene>